<evidence type="ECO:0000256" key="2">
    <source>
        <dbReference type="ARBA" id="ARBA00022525"/>
    </source>
</evidence>
<dbReference type="GO" id="GO:0031012">
    <property type="term" value="C:extracellular matrix"/>
    <property type="evidence" value="ECO:0007669"/>
    <property type="project" value="TreeGrafter"/>
</dbReference>
<dbReference type="GO" id="GO:0008191">
    <property type="term" value="F:metalloendopeptidase inhibitor activity"/>
    <property type="evidence" value="ECO:0007669"/>
    <property type="project" value="InterPro"/>
</dbReference>
<dbReference type="InterPro" id="IPR001820">
    <property type="entry name" value="TIMP"/>
</dbReference>
<dbReference type="InterPro" id="IPR008993">
    <property type="entry name" value="TIMP-like_OB-fold"/>
</dbReference>
<proteinExistence type="predicted"/>
<feature type="disulfide bond" evidence="5">
    <location>
        <begin position="48"/>
        <end position="117"/>
    </location>
</feature>
<feature type="domain" description="NTR" evidence="6">
    <location>
        <begin position="48"/>
        <end position="178"/>
    </location>
</feature>
<reference evidence="8" key="2">
    <citation type="submission" date="2017-02" db="UniProtKB">
        <authorList>
            <consortium name="WormBaseParasite"/>
        </authorList>
    </citation>
    <scope>IDENTIFICATION</scope>
</reference>
<comment type="subcellular location">
    <subcellularLocation>
        <location evidence="1">Secreted</location>
    </subcellularLocation>
</comment>
<keyword evidence="3 5" id="KW-1015">Disulfide bond</keyword>
<dbReference type="STRING" id="6313.A0A0K0DBQ3"/>
<dbReference type="Proteomes" id="UP000035642">
    <property type="component" value="Unassembled WGS sequence"/>
</dbReference>
<keyword evidence="4" id="KW-0479">Metal-binding</keyword>
<evidence type="ECO:0000313" key="8">
    <source>
        <dbReference type="WBParaSite" id="ACAC_0000787801-mRNA-1"/>
    </source>
</evidence>
<sequence>MRTGTACGDDDLRQTLAKLTARFQETTLAKMKYFTIPFLFSISNAQSCRCFIVPSNDAFCGADWVAHVKVLNKSAPLMINSYEYVTYNLQEVKLFKISAEARHLSSPVMTTSNSSSCGVSLVEDEEYLLTGMYYDRNFLTSNCGQVIDDEQEGIFDRGPMKWKNVNAEFLANLGSFKC</sequence>
<accession>A0A0K0DBQ3</accession>
<dbReference type="WBParaSite" id="ACAC_0000787801-mRNA-1">
    <property type="protein sequence ID" value="ACAC_0000787801-mRNA-1"/>
    <property type="gene ID" value="ACAC_0000787801"/>
</dbReference>
<feature type="disulfide bond" evidence="5">
    <location>
        <begin position="50"/>
        <end position="143"/>
    </location>
</feature>
<keyword evidence="4" id="KW-0862">Zinc</keyword>
<keyword evidence="7" id="KW-1185">Reference proteome</keyword>
<evidence type="ECO:0000256" key="1">
    <source>
        <dbReference type="ARBA" id="ARBA00004613"/>
    </source>
</evidence>
<dbReference type="Pfam" id="PF00965">
    <property type="entry name" value="TIMP"/>
    <property type="match status" value="1"/>
</dbReference>
<evidence type="ECO:0000256" key="4">
    <source>
        <dbReference type="PIRSR" id="PIRSR601820-1"/>
    </source>
</evidence>
<evidence type="ECO:0000313" key="7">
    <source>
        <dbReference type="Proteomes" id="UP000035642"/>
    </source>
</evidence>
<dbReference type="GO" id="GO:0002020">
    <property type="term" value="F:protease binding"/>
    <property type="evidence" value="ECO:0007669"/>
    <property type="project" value="TreeGrafter"/>
</dbReference>
<evidence type="ECO:0000256" key="5">
    <source>
        <dbReference type="PIRSR" id="PIRSR601820-3"/>
    </source>
</evidence>
<dbReference type="GO" id="GO:0046872">
    <property type="term" value="F:metal ion binding"/>
    <property type="evidence" value="ECO:0007669"/>
    <property type="project" value="UniProtKB-KW"/>
</dbReference>
<reference evidence="7" key="1">
    <citation type="submission" date="2012-09" db="EMBL/GenBank/DDBJ databases">
        <authorList>
            <person name="Martin A.A."/>
        </authorList>
    </citation>
    <scope>NUCLEOTIDE SEQUENCE</scope>
</reference>
<protein>
    <submittedName>
        <fullName evidence="8">NTR domain-containing protein</fullName>
    </submittedName>
</protein>
<dbReference type="PANTHER" id="PTHR11844:SF25">
    <property type="entry name" value="NTR DOMAIN-CONTAINING PROTEIN"/>
    <property type="match status" value="1"/>
</dbReference>
<organism evidence="7 8">
    <name type="scientific">Angiostrongylus cantonensis</name>
    <name type="common">Rat lungworm</name>
    <dbReference type="NCBI Taxonomy" id="6313"/>
    <lineage>
        <taxon>Eukaryota</taxon>
        <taxon>Metazoa</taxon>
        <taxon>Ecdysozoa</taxon>
        <taxon>Nematoda</taxon>
        <taxon>Chromadorea</taxon>
        <taxon>Rhabditida</taxon>
        <taxon>Rhabditina</taxon>
        <taxon>Rhabditomorpha</taxon>
        <taxon>Strongyloidea</taxon>
        <taxon>Metastrongylidae</taxon>
        <taxon>Angiostrongylus</taxon>
    </lineage>
</organism>
<dbReference type="GO" id="GO:0051045">
    <property type="term" value="P:negative regulation of membrane protein ectodomain proteolysis"/>
    <property type="evidence" value="ECO:0007669"/>
    <property type="project" value="TreeGrafter"/>
</dbReference>
<feature type="binding site" evidence="4">
    <location>
        <position position="48"/>
    </location>
    <ligand>
        <name>Zn(2+)</name>
        <dbReference type="ChEBI" id="CHEBI:29105"/>
        <note>ligand shared with metalloproteinase partner</note>
    </ligand>
</feature>
<dbReference type="InterPro" id="IPR001134">
    <property type="entry name" value="Netrin_domain"/>
</dbReference>
<keyword evidence="2" id="KW-0964">Secreted</keyword>
<name>A0A0K0DBQ3_ANGCA</name>
<evidence type="ECO:0000259" key="6">
    <source>
        <dbReference type="PROSITE" id="PS50189"/>
    </source>
</evidence>
<dbReference type="SUPFAM" id="SSF50242">
    <property type="entry name" value="TIMP-like"/>
    <property type="match status" value="1"/>
</dbReference>
<dbReference type="PROSITE" id="PS50189">
    <property type="entry name" value="NTR"/>
    <property type="match status" value="1"/>
</dbReference>
<dbReference type="GO" id="GO:0005615">
    <property type="term" value="C:extracellular space"/>
    <property type="evidence" value="ECO:0007669"/>
    <property type="project" value="TreeGrafter"/>
</dbReference>
<dbReference type="Gene3D" id="2.40.50.120">
    <property type="match status" value="1"/>
</dbReference>
<evidence type="ECO:0000256" key="3">
    <source>
        <dbReference type="ARBA" id="ARBA00023157"/>
    </source>
</evidence>
<dbReference type="PANTHER" id="PTHR11844">
    <property type="entry name" value="METALLOPROTEASE INHIBITOR"/>
    <property type="match status" value="1"/>
</dbReference>
<dbReference type="AlphaFoldDB" id="A0A0K0DBQ3"/>